<dbReference type="Gene3D" id="3.50.50.60">
    <property type="entry name" value="FAD/NAD(P)-binding domain"/>
    <property type="match status" value="1"/>
</dbReference>
<reference evidence="3" key="1">
    <citation type="journal article" date="2010" name="Int. J. Syst. Evol. Microbiol.">
        <title>Porticoccus litoralis gen. nov., sp. nov., a gammaproteobacterium isolated from the Yellow Sea.</title>
        <authorList>
            <person name="Oh H.M."/>
            <person name="Kim H."/>
            <person name="Kim K.M."/>
            <person name="Min G.S."/>
            <person name="Cho J.C."/>
        </authorList>
    </citation>
    <scope>NUCLEOTIDE SEQUENCE</scope>
    <source>
        <strain evidence="3">DSM 25064</strain>
    </source>
</reference>
<dbReference type="GO" id="GO:0016491">
    <property type="term" value="F:oxidoreductase activity"/>
    <property type="evidence" value="ECO:0007669"/>
    <property type="project" value="UniProtKB-KW"/>
</dbReference>
<organism evidence="3 4">
    <name type="scientific">Porticoccus litoralis</name>
    <dbReference type="NCBI Taxonomy" id="434086"/>
    <lineage>
        <taxon>Bacteria</taxon>
        <taxon>Pseudomonadati</taxon>
        <taxon>Pseudomonadota</taxon>
        <taxon>Gammaproteobacteria</taxon>
        <taxon>Cellvibrionales</taxon>
        <taxon>Porticoccaceae</taxon>
        <taxon>Porticoccus</taxon>
    </lineage>
</organism>
<evidence type="ECO:0000313" key="3">
    <source>
        <dbReference type="EMBL" id="MDP1520152.1"/>
    </source>
</evidence>
<dbReference type="RefSeq" id="WP_305169689.1">
    <property type="nucleotide sequence ID" value="NZ_JAUUUU010000001.1"/>
</dbReference>
<dbReference type="InterPro" id="IPR036188">
    <property type="entry name" value="FAD/NAD-bd_sf"/>
</dbReference>
<dbReference type="Gene3D" id="3.30.9.10">
    <property type="entry name" value="D-Amino Acid Oxidase, subunit A, domain 2"/>
    <property type="match status" value="1"/>
</dbReference>
<evidence type="ECO:0000256" key="1">
    <source>
        <dbReference type="ARBA" id="ARBA00023002"/>
    </source>
</evidence>
<gene>
    <name evidence="3" type="ORF">Q8A57_04135</name>
</gene>
<protein>
    <submittedName>
        <fullName evidence="3">FAD-dependent oxidoreductase</fullName>
    </submittedName>
</protein>
<dbReference type="Proteomes" id="UP001178354">
    <property type="component" value="Unassembled WGS sequence"/>
</dbReference>
<evidence type="ECO:0000313" key="4">
    <source>
        <dbReference type="Proteomes" id="UP001178354"/>
    </source>
</evidence>
<reference evidence="3" key="2">
    <citation type="submission" date="2023-08" db="EMBL/GenBank/DDBJ databases">
        <authorList>
            <person name="Luo J."/>
        </authorList>
    </citation>
    <scope>NUCLEOTIDE SEQUENCE</scope>
    <source>
        <strain evidence="3">DSM 25064</strain>
    </source>
</reference>
<dbReference type="Pfam" id="PF01266">
    <property type="entry name" value="DAO"/>
    <property type="match status" value="1"/>
</dbReference>
<dbReference type="EMBL" id="JAUUUU010000001">
    <property type="protein sequence ID" value="MDP1520152.1"/>
    <property type="molecule type" value="Genomic_DNA"/>
</dbReference>
<keyword evidence="1" id="KW-0560">Oxidoreductase</keyword>
<dbReference type="AlphaFoldDB" id="A0AAW8B327"/>
<proteinExistence type="predicted"/>
<evidence type="ECO:0000259" key="2">
    <source>
        <dbReference type="Pfam" id="PF01266"/>
    </source>
</evidence>
<dbReference type="SUPFAM" id="SSF51905">
    <property type="entry name" value="FAD/NAD(P)-binding domain"/>
    <property type="match status" value="1"/>
</dbReference>
<accession>A0AAW8B327</accession>
<keyword evidence="4" id="KW-1185">Reference proteome</keyword>
<dbReference type="InterPro" id="IPR006076">
    <property type="entry name" value="FAD-dep_OxRdtase"/>
</dbReference>
<sequence>MAPTEPSEHLHCDIAIIGGGIAGLWLLNRLTNAGYNALLFEQTALGSDQTVASQGMIHGGIKYTLSGTLTGASEAIADMPEHWKACLAGEGDVDLRGASILSDHFYLWSSSSALSRMSTFLASKATRGRVNKVGKKDRPQLFQHPEFSGSLYQLVDLVLDVPSVIKVLADNCAGRIYQIDWSKATWHKENPQTLAIDFHDGERTWRLSPGQVVLTAGQGNEAILNALQVTSPEMQRRPLQQVMIKHRYPHRFYGHCLGAETTPRLTISSHPCDDSSQVWYLGGSLAEKGAGQSASEVIAAAKRELHTLMPWVDLSDARWATLPVDRAEPKQRHFARPDKAFASHTDVYNNLIVAWPTKLTLSPNLADEVMALLPPPNPDLSDKGVTRLDFLSRPPLAPSPWETAFGN</sequence>
<name>A0AAW8B327_9GAMM</name>
<comment type="caution">
    <text evidence="3">The sequence shown here is derived from an EMBL/GenBank/DDBJ whole genome shotgun (WGS) entry which is preliminary data.</text>
</comment>
<feature type="domain" description="FAD dependent oxidoreductase" evidence="2">
    <location>
        <begin position="13"/>
        <end position="244"/>
    </location>
</feature>